<evidence type="ECO:0008006" key="3">
    <source>
        <dbReference type="Google" id="ProtNLM"/>
    </source>
</evidence>
<proteinExistence type="predicted"/>
<dbReference type="AlphaFoldDB" id="A0A5J5IIK8"/>
<accession>A0A5J5IIK8</accession>
<organism evidence="1 2">
    <name type="scientific">Ginsengibacter hankyongi</name>
    <dbReference type="NCBI Taxonomy" id="2607284"/>
    <lineage>
        <taxon>Bacteria</taxon>
        <taxon>Pseudomonadati</taxon>
        <taxon>Bacteroidota</taxon>
        <taxon>Chitinophagia</taxon>
        <taxon>Chitinophagales</taxon>
        <taxon>Chitinophagaceae</taxon>
        <taxon>Ginsengibacter</taxon>
    </lineage>
</organism>
<name>A0A5J5IIK8_9BACT</name>
<dbReference type="RefSeq" id="WP_150414581.1">
    <property type="nucleotide sequence ID" value="NZ_VYQF01000002.1"/>
</dbReference>
<reference evidence="1 2" key="1">
    <citation type="submission" date="2019-09" db="EMBL/GenBank/DDBJ databases">
        <title>Draft genome sequence of Ginsengibacter sp. BR5-29.</title>
        <authorList>
            <person name="Im W.-T."/>
        </authorList>
    </citation>
    <scope>NUCLEOTIDE SEQUENCE [LARGE SCALE GENOMIC DNA]</scope>
    <source>
        <strain evidence="1 2">BR5-29</strain>
    </source>
</reference>
<gene>
    <name evidence="1" type="ORF">FW778_10075</name>
</gene>
<evidence type="ECO:0000313" key="1">
    <source>
        <dbReference type="EMBL" id="KAA9039172.1"/>
    </source>
</evidence>
<dbReference type="EMBL" id="VYQF01000002">
    <property type="protein sequence ID" value="KAA9039172.1"/>
    <property type="molecule type" value="Genomic_DNA"/>
</dbReference>
<comment type="caution">
    <text evidence="1">The sequence shown here is derived from an EMBL/GenBank/DDBJ whole genome shotgun (WGS) entry which is preliminary data.</text>
</comment>
<sequence>MRKYLFIISRLVIFLLAIIFFSGCVKDTCKHAFSYTLYLPVYKTTAEVRANIKSNPDKEIQEPGKIVFAW</sequence>
<dbReference type="Proteomes" id="UP000326903">
    <property type="component" value="Unassembled WGS sequence"/>
</dbReference>
<dbReference type="PROSITE" id="PS51257">
    <property type="entry name" value="PROKAR_LIPOPROTEIN"/>
    <property type="match status" value="1"/>
</dbReference>
<evidence type="ECO:0000313" key="2">
    <source>
        <dbReference type="Proteomes" id="UP000326903"/>
    </source>
</evidence>
<keyword evidence="2" id="KW-1185">Reference proteome</keyword>
<protein>
    <recommendedName>
        <fullName evidence="3">Lipoprotein</fullName>
    </recommendedName>
</protein>